<feature type="region of interest" description="Disordered" evidence="1">
    <location>
        <begin position="314"/>
        <end position="334"/>
    </location>
</feature>
<dbReference type="EMBL" id="CAJNDS010002573">
    <property type="protein sequence ID" value="CAE7530559.1"/>
    <property type="molecule type" value="Genomic_DNA"/>
</dbReference>
<keyword evidence="3" id="KW-1185">Reference proteome</keyword>
<feature type="region of interest" description="Disordered" evidence="1">
    <location>
        <begin position="82"/>
        <end position="119"/>
    </location>
</feature>
<dbReference type="AlphaFoldDB" id="A0A812TMY7"/>
<feature type="region of interest" description="Disordered" evidence="1">
    <location>
        <begin position="1"/>
        <end position="42"/>
    </location>
</feature>
<name>A0A812TMY7_9DINO</name>
<sequence>MPPPKEVAQKAGASRRNVKEVEDSHWKQRGKGSRAQGNAAATHHHDVLGELLSEQERLIQARYDHVESHRKEHFSDRFSCSSRASAVPPAVPSAVPTSFSPSQDTHGGIGQGEDGDATKNRVPFERTADLTVTLLGDFVDELAEGYAQPWFQELLLEQPEARELSCHEPGSESARECARAFLRRLQELAFQVQRPILQSWGFEGEQGLFDMTSILLEHSKTGPSWLQEKIDACLFLLYGGPSGLVGKQADGQHLTRVGALRVACRYWVVGTGRLRVYVFDGWNARVVKPLCDVARVVRQRVALVAALTGSVSKMADDPPDSARLRPNKVPAPPSPQYLVGNRSVTDLKLPVFGLFLSSRPGTDQVPTGYRPGTDGYRRVLTGY</sequence>
<accession>A0A812TMY7</accession>
<protein>
    <submittedName>
        <fullName evidence="2">TATDN1 protein</fullName>
    </submittedName>
</protein>
<gene>
    <name evidence="2" type="primary">TATDN1</name>
    <name evidence="2" type="ORF">SNAT2548_LOCUS29719</name>
</gene>
<evidence type="ECO:0000256" key="1">
    <source>
        <dbReference type="SAM" id="MobiDB-lite"/>
    </source>
</evidence>
<reference evidence="2" key="1">
    <citation type="submission" date="2021-02" db="EMBL/GenBank/DDBJ databases">
        <authorList>
            <person name="Dougan E. K."/>
            <person name="Rhodes N."/>
            <person name="Thang M."/>
            <person name="Chan C."/>
        </authorList>
    </citation>
    <scope>NUCLEOTIDE SEQUENCE</scope>
</reference>
<dbReference type="OrthoDB" id="423551at2759"/>
<dbReference type="Proteomes" id="UP000604046">
    <property type="component" value="Unassembled WGS sequence"/>
</dbReference>
<comment type="caution">
    <text evidence="2">The sequence shown here is derived from an EMBL/GenBank/DDBJ whole genome shotgun (WGS) entry which is preliminary data.</text>
</comment>
<evidence type="ECO:0000313" key="3">
    <source>
        <dbReference type="Proteomes" id="UP000604046"/>
    </source>
</evidence>
<feature type="compositionally biased region" description="Basic and acidic residues" evidence="1">
    <location>
        <begin position="314"/>
        <end position="323"/>
    </location>
</feature>
<evidence type="ECO:0000313" key="2">
    <source>
        <dbReference type="EMBL" id="CAE7530559.1"/>
    </source>
</evidence>
<organism evidence="2 3">
    <name type="scientific">Symbiodinium natans</name>
    <dbReference type="NCBI Taxonomy" id="878477"/>
    <lineage>
        <taxon>Eukaryota</taxon>
        <taxon>Sar</taxon>
        <taxon>Alveolata</taxon>
        <taxon>Dinophyceae</taxon>
        <taxon>Suessiales</taxon>
        <taxon>Symbiodiniaceae</taxon>
        <taxon>Symbiodinium</taxon>
    </lineage>
</organism>
<feature type="compositionally biased region" description="Basic and acidic residues" evidence="1">
    <location>
        <begin position="17"/>
        <end position="26"/>
    </location>
</feature>
<feature type="compositionally biased region" description="Low complexity" evidence="1">
    <location>
        <begin position="82"/>
        <end position="102"/>
    </location>
</feature>
<proteinExistence type="predicted"/>